<dbReference type="Proteomes" id="UP000094285">
    <property type="component" value="Unassembled WGS sequence"/>
</dbReference>
<feature type="compositionally biased region" description="Polar residues" evidence="20">
    <location>
        <begin position="204"/>
        <end position="220"/>
    </location>
</feature>
<dbReference type="SUPFAM" id="SSF51445">
    <property type="entry name" value="(Trans)glycosidases"/>
    <property type="match status" value="1"/>
</dbReference>
<dbReference type="InterPro" id="IPR050732">
    <property type="entry name" value="Beta-glucan_modifiers"/>
</dbReference>
<evidence type="ECO:0000256" key="19">
    <source>
        <dbReference type="RuleBase" id="RU004335"/>
    </source>
</evidence>
<evidence type="ECO:0000313" key="23">
    <source>
        <dbReference type="Proteomes" id="UP000094285"/>
    </source>
</evidence>
<keyword evidence="15" id="KW-0624">Polysaccharide degradation</keyword>
<evidence type="ECO:0000313" key="22">
    <source>
        <dbReference type="EMBL" id="ODV81733.1"/>
    </source>
</evidence>
<evidence type="ECO:0000256" key="2">
    <source>
        <dbReference type="ARBA" id="ARBA00004191"/>
    </source>
</evidence>
<keyword evidence="8" id="KW-0964">Secreted</keyword>
<organism evidence="22 23">
    <name type="scientific">Suhomyces tanzawaensis NRRL Y-17324</name>
    <dbReference type="NCBI Taxonomy" id="984487"/>
    <lineage>
        <taxon>Eukaryota</taxon>
        <taxon>Fungi</taxon>
        <taxon>Dikarya</taxon>
        <taxon>Ascomycota</taxon>
        <taxon>Saccharomycotina</taxon>
        <taxon>Pichiomycetes</taxon>
        <taxon>Debaryomycetaceae</taxon>
        <taxon>Suhomyces</taxon>
    </lineage>
</organism>
<protein>
    <recommendedName>
        <fullName evidence="5">glucan endo-1,3-beta-D-glucosidase</fullName>
        <ecNumber evidence="5">3.2.1.39</ecNumber>
    </recommendedName>
    <alternativeName>
        <fullName evidence="18">Endo-1,3-beta-glucanase btgC</fullName>
    </alternativeName>
    <alternativeName>
        <fullName evidence="17">Laminarinase btgC</fullName>
    </alternativeName>
</protein>
<evidence type="ECO:0000256" key="21">
    <source>
        <dbReference type="SAM" id="Phobius"/>
    </source>
</evidence>
<feature type="transmembrane region" description="Helical" evidence="21">
    <location>
        <begin position="349"/>
        <end position="371"/>
    </location>
</feature>
<evidence type="ECO:0000256" key="17">
    <source>
        <dbReference type="ARBA" id="ARBA00042373"/>
    </source>
</evidence>
<evidence type="ECO:0000256" key="12">
    <source>
        <dbReference type="ARBA" id="ARBA00023180"/>
    </source>
</evidence>
<dbReference type="Gene3D" id="3.20.20.80">
    <property type="entry name" value="Glycosidases"/>
    <property type="match status" value="1"/>
</dbReference>
<evidence type="ECO:0000256" key="11">
    <source>
        <dbReference type="ARBA" id="ARBA00023136"/>
    </source>
</evidence>
<keyword evidence="10 22" id="KW-0378">Hydrolase</keyword>
<evidence type="ECO:0000256" key="6">
    <source>
        <dbReference type="ARBA" id="ARBA00022475"/>
    </source>
</evidence>
<evidence type="ECO:0000256" key="9">
    <source>
        <dbReference type="ARBA" id="ARBA00022729"/>
    </source>
</evidence>
<comment type="subcellular location">
    <subcellularLocation>
        <location evidence="3">Cell membrane</location>
        <topology evidence="3">Single-pass type II membrane protein</topology>
    </subcellularLocation>
    <subcellularLocation>
        <location evidence="2">Secreted</location>
        <location evidence="2">Cell wall</location>
    </subcellularLocation>
</comment>
<comment type="similarity">
    <text evidence="4 19">Belongs to the glycosyl hydrolase 17 family.</text>
</comment>
<dbReference type="PANTHER" id="PTHR16631">
    <property type="entry name" value="GLUCAN 1,3-BETA-GLUCOSIDASE"/>
    <property type="match status" value="1"/>
</dbReference>
<evidence type="ECO:0000256" key="16">
    <source>
        <dbReference type="ARBA" id="ARBA00037649"/>
    </source>
</evidence>
<dbReference type="GO" id="GO:0009986">
    <property type="term" value="C:cell surface"/>
    <property type="evidence" value="ECO:0007669"/>
    <property type="project" value="TreeGrafter"/>
</dbReference>
<keyword evidence="12" id="KW-0325">Glycoprotein</keyword>
<dbReference type="OrthoDB" id="68336at2759"/>
<keyword evidence="7" id="KW-0134">Cell wall</keyword>
<comment type="function">
    <text evidence="16">Glucanases play a role in cell expansion during growth, in cell-cell fusion during mating, and in spore release during sporulation. This enzyme may be involved in beta-glucan degradation. Active on laminarin and lichenan.</text>
</comment>
<evidence type="ECO:0000256" key="8">
    <source>
        <dbReference type="ARBA" id="ARBA00022525"/>
    </source>
</evidence>
<keyword evidence="23" id="KW-1185">Reference proteome</keyword>
<proteinExistence type="inferred from homology"/>
<dbReference type="AlphaFoldDB" id="A0A1E4SQE4"/>
<dbReference type="PANTHER" id="PTHR16631:SF17">
    <property type="entry name" value="GLUCAN ENDO-1,3-BETA-GLUCOSIDASE BTGC"/>
    <property type="match status" value="1"/>
</dbReference>
<feature type="region of interest" description="Disordered" evidence="20">
    <location>
        <begin position="1"/>
        <end position="62"/>
    </location>
</feature>
<dbReference type="InterPro" id="IPR000490">
    <property type="entry name" value="Glyco_hydro_17"/>
</dbReference>
<keyword evidence="9" id="KW-0732">Signal</keyword>
<keyword evidence="14" id="KW-0961">Cell wall biogenesis/degradation</keyword>
<dbReference type="GO" id="GO:0071555">
    <property type="term" value="P:cell wall organization"/>
    <property type="evidence" value="ECO:0007669"/>
    <property type="project" value="UniProtKB-KW"/>
</dbReference>
<dbReference type="Pfam" id="PF00332">
    <property type="entry name" value="Glyco_hydro_17"/>
    <property type="match status" value="1"/>
</dbReference>
<dbReference type="RefSeq" id="XP_020066855.1">
    <property type="nucleotide sequence ID" value="XM_020211619.1"/>
</dbReference>
<dbReference type="GO" id="GO:0042973">
    <property type="term" value="F:glucan endo-1,3-beta-D-glucosidase activity"/>
    <property type="evidence" value="ECO:0007669"/>
    <property type="project" value="UniProtKB-EC"/>
</dbReference>
<name>A0A1E4SQE4_9ASCO</name>
<keyword evidence="6" id="KW-1003">Cell membrane</keyword>
<dbReference type="STRING" id="984487.A0A1E4SQE4"/>
<accession>A0A1E4SQE4</accession>
<feature type="compositionally biased region" description="Low complexity" evidence="20">
    <location>
        <begin position="50"/>
        <end position="59"/>
    </location>
</feature>
<evidence type="ECO:0000256" key="1">
    <source>
        <dbReference type="ARBA" id="ARBA00000382"/>
    </source>
</evidence>
<keyword evidence="13" id="KW-0119">Carbohydrate metabolism</keyword>
<feature type="region of interest" description="Disordered" evidence="20">
    <location>
        <begin position="204"/>
        <end position="228"/>
    </location>
</feature>
<gene>
    <name evidence="22" type="ORF">CANTADRAFT_8987</name>
</gene>
<evidence type="ECO:0000256" key="10">
    <source>
        <dbReference type="ARBA" id="ARBA00022801"/>
    </source>
</evidence>
<evidence type="ECO:0000256" key="14">
    <source>
        <dbReference type="ARBA" id="ARBA00023316"/>
    </source>
</evidence>
<keyword evidence="21" id="KW-0812">Transmembrane</keyword>
<dbReference type="GO" id="GO:0000272">
    <property type="term" value="P:polysaccharide catabolic process"/>
    <property type="evidence" value="ECO:0007669"/>
    <property type="project" value="UniProtKB-KW"/>
</dbReference>
<evidence type="ECO:0000256" key="3">
    <source>
        <dbReference type="ARBA" id="ARBA00004401"/>
    </source>
</evidence>
<keyword evidence="11 21" id="KW-0472">Membrane</keyword>
<dbReference type="GO" id="GO:0009277">
    <property type="term" value="C:fungal-type cell wall"/>
    <property type="evidence" value="ECO:0007669"/>
    <property type="project" value="TreeGrafter"/>
</dbReference>
<evidence type="ECO:0000256" key="13">
    <source>
        <dbReference type="ARBA" id="ARBA00023277"/>
    </source>
</evidence>
<dbReference type="GeneID" id="30985755"/>
<evidence type="ECO:0000256" key="7">
    <source>
        <dbReference type="ARBA" id="ARBA00022512"/>
    </source>
</evidence>
<evidence type="ECO:0000256" key="5">
    <source>
        <dbReference type="ARBA" id="ARBA00012780"/>
    </source>
</evidence>
<reference evidence="23" key="1">
    <citation type="submission" date="2016-05" db="EMBL/GenBank/DDBJ databases">
        <title>Comparative genomics of biotechnologically important yeasts.</title>
        <authorList>
            <consortium name="DOE Joint Genome Institute"/>
            <person name="Riley R."/>
            <person name="Haridas S."/>
            <person name="Wolfe K.H."/>
            <person name="Lopes M.R."/>
            <person name="Hittinger C.T."/>
            <person name="Goker M."/>
            <person name="Salamov A."/>
            <person name="Wisecaver J."/>
            <person name="Long T.M."/>
            <person name="Aerts A.L."/>
            <person name="Barry K."/>
            <person name="Choi C."/>
            <person name="Clum A."/>
            <person name="Coughlan A.Y."/>
            <person name="Deshpande S."/>
            <person name="Douglass A.P."/>
            <person name="Hanson S.J."/>
            <person name="Klenk H.-P."/>
            <person name="Labutti K."/>
            <person name="Lapidus A."/>
            <person name="Lindquist E."/>
            <person name="Lipzen A."/>
            <person name="Meier-Kolthoff J.P."/>
            <person name="Ohm R.A."/>
            <person name="Otillar R.P."/>
            <person name="Pangilinan J."/>
            <person name="Peng Y."/>
            <person name="Rokas A."/>
            <person name="Rosa C.A."/>
            <person name="Scheuner C."/>
            <person name="Sibirny A.A."/>
            <person name="Slot J.C."/>
            <person name="Stielow J.B."/>
            <person name="Sun H."/>
            <person name="Kurtzman C.P."/>
            <person name="Blackwell M."/>
            <person name="Grigoriev I.V."/>
            <person name="Jeffries T.W."/>
        </authorList>
    </citation>
    <scope>NUCLEOTIDE SEQUENCE [LARGE SCALE GENOMIC DNA]</scope>
    <source>
        <strain evidence="23">NRRL Y-17324</strain>
    </source>
</reference>
<keyword evidence="21" id="KW-1133">Transmembrane helix</keyword>
<evidence type="ECO:0000256" key="18">
    <source>
        <dbReference type="ARBA" id="ARBA00043078"/>
    </source>
</evidence>
<evidence type="ECO:0000256" key="20">
    <source>
        <dbReference type="SAM" id="MobiDB-lite"/>
    </source>
</evidence>
<dbReference type="InterPro" id="IPR017853">
    <property type="entry name" value="GH"/>
</dbReference>
<dbReference type="EC" id="3.2.1.39" evidence="5"/>
<evidence type="ECO:0000256" key="4">
    <source>
        <dbReference type="ARBA" id="ARBA00008773"/>
    </source>
</evidence>
<dbReference type="EMBL" id="KV453909">
    <property type="protein sequence ID" value="ODV81733.1"/>
    <property type="molecule type" value="Genomic_DNA"/>
</dbReference>
<dbReference type="GO" id="GO:0005576">
    <property type="term" value="C:extracellular region"/>
    <property type="evidence" value="ECO:0007669"/>
    <property type="project" value="TreeGrafter"/>
</dbReference>
<sequence length="716" mass="79157">MSEKPQLTLDHPEESAPTYKQHAKSAEYNDDTISNEPKPNPGMSLHPNRDSSSSDEGSSYMDMASGYDQNLNECTEFCIELSTCFGLLETCCPANGEGCLTTSAVFCGNILSDLEFPLAGENAEASGPTSTVSLPAVHLMLGLKYLPLAPEKLAKASSVDCLQEPKEKLNAETLCFKTLVTPVAPHTLRVATEQSQNALHTRITAASSEHSNGPVNQRSTLPGEELPSGIPLTSKYTVCHNLAGARLAEPVLTEPVQAKALVGTDPTPSGANSAIFKHSSNSKNVLAKPEERVTEADSMKLYSSNESIDSAALVSTAGQFQPSMSNESEDLNPSTIGQRSRMKYKIPTIFLTIMLVLMLACFIPSIVILSLGTRKSVINYFARNRDQSSFLQDLVSLYSNESTYSRPSQVNDSNVSWSLLSMNDTLGDLLSEPQLDLFYGLAYSPRNAMEPNCGLTREETLLDIAKISRVTTRVRNYGMQCNQTEFILDAIQTLNLNMTLAMGVWIGSNWTVNNLQLLMMNKLLKRYPEKMFESVFIGNEVLFREDILSNELILTINTTRKYLHSLGYTIPVGTSDLGSLISADLIQACDIIGANIHPFFGGGHVDNAVDWALNFLKYQLEPMNLGNTKIAITEVGWPTSGGNHQSAVANLDNFRRFVGDFICKSKNIQNPYYFFEAFDEPWKKIFYEQSNKWETEWGIFHTSRKNKIDWSTLEKC</sequence>
<evidence type="ECO:0000256" key="15">
    <source>
        <dbReference type="ARBA" id="ARBA00023326"/>
    </source>
</evidence>
<comment type="catalytic activity">
    <reaction evidence="1">
        <text>Hydrolysis of (1-&gt;3)-beta-D-glucosidic linkages in (1-&gt;3)-beta-D-glucans.</text>
        <dbReference type="EC" id="3.2.1.39"/>
    </reaction>
</comment>
<dbReference type="GO" id="GO:0005886">
    <property type="term" value="C:plasma membrane"/>
    <property type="evidence" value="ECO:0007669"/>
    <property type="project" value="UniProtKB-SubCell"/>
</dbReference>